<accession>A0A1F7S0F8</accession>
<name>A0A1F7S0F8_9BACT</name>
<proteinExistence type="predicted"/>
<evidence type="ECO:0000313" key="2">
    <source>
        <dbReference type="Proteomes" id="UP000179266"/>
    </source>
</evidence>
<organism evidence="1 2">
    <name type="scientific">Candidatus Schekmanbacteria bacterium RBG_13_48_7</name>
    <dbReference type="NCBI Taxonomy" id="1817878"/>
    <lineage>
        <taxon>Bacteria</taxon>
        <taxon>Candidatus Schekmaniibacteriota</taxon>
    </lineage>
</organism>
<dbReference type="EMBL" id="MGDD01000088">
    <property type="protein sequence ID" value="OGL47282.1"/>
    <property type="molecule type" value="Genomic_DNA"/>
</dbReference>
<dbReference type="Proteomes" id="UP000179266">
    <property type="component" value="Unassembled WGS sequence"/>
</dbReference>
<reference evidence="1 2" key="1">
    <citation type="journal article" date="2016" name="Nat. Commun.">
        <title>Thousands of microbial genomes shed light on interconnected biogeochemical processes in an aquifer system.</title>
        <authorList>
            <person name="Anantharaman K."/>
            <person name="Brown C.T."/>
            <person name="Hug L.A."/>
            <person name="Sharon I."/>
            <person name="Castelle C.J."/>
            <person name="Probst A.J."/>
            <person name="Thomas B.C."/>
            <person name="Singh A."/>
            <person name="Wilkins M.J."/>
            <person name="Karaoz U."/>
            <person name="Brodie E.L."/>
            <person name="Williams K.H."/>
            <person name="Hubbard S.S."/>
            <person name="Banfield J.F."/>
        </authorList>
    </citation>
    <scope>NUCLEOTIDE SEQUENCE [LARGE SCALE GENOMIC DNA]</scope>
</reference>
<gene>
    <name evidence="1" type="ORF">A2161_12495</name>
</gene>
<evidence type="ECO:0000313" key="1">
    <source>
        <dbReference type="EMBL" id="OGL47282.1"/>
    </source>
</evidence>
<dbReference type="AlphaFoldDB" id="A0A1F7S0F8"/>
<protein>
    <submittedName>
        <fullName evidence="1">Uncharacterized protein</fullName>
    </submittedName>
</protein>
<comment type="caution">
    <text evidence="1">The sequence shown here is derived from an EMBL/GenBank/DDBJ whole genome shotgun (WGS) entry which is preliminary data.</text>
</comment>
<sequence length="128" mass="14128">MGELGRPPGTGEELSPPGGSLHNSEFLHSYEYHDNPLFAQIRALLREPGGLYRGEWSGFDPIPCGGRIWDIIKWLLGIKEDVDSGTDPIKRITSFTDCVNKNCLEKGIGPGHPKYVDCIILCKGQTTM</sequence>